<dbReference type="OrthoDB" id="2379475at2759"/>
<accession>A0A9N9HMS6</accession>
<evidence type="ECO:0000313" key="1">
    <source>
        <dbReference type="EMBL" id="CAG8696089.1"/>
    </source>
</evidence>
<dbReference type="Proteomes" id="UP000789570">
    <property type="component" value="Unassembled WGS sequence"/>
</dbReference>
<reference evidence="1" key="1">
    <citation type="submission" date="2021-06" db="EMBL/GenBank/DDBJ databases">
        <authorList>
            <person name="Kallberg Y."/>
            <person name="Tangrot J."/>
            <person name="Rosling A."/>
        </authorList>
    </citation>
    <scope>NUCLEOTIDE SEQUENCE</scope>
    <source>
        <strain evidence="1">UK204</strain>
    </source>
</reference>
<name>A0A9N9HMS6_9GLOM</name>
<dbReference type="AlphaFoldDB" id="A0A9N9HMS6"/>
<organism evidence="1 2">
    <name type="scientific">Funneliformis caledonium</name>
    <dbReference type="NCBI Taxonomy" id="1117310"/>
    <lineage>
        <taxon>Eukaryota</taxon>
        <taxon>Fungi</taxon>
        <taxon>Fungi incertae sedis</taxon>
        <taxon>Mucoromycota</taxon>
        <taxon>Glomeromycotina</taxon>
        <taxon>Glomeromycetes</taxon>
        <taxon>Glomerales</taxon>
        <taxon>Glomeraceae</taxon>
        <taxon>Funneliformis</taxon>
    </lineage>
</organism>
<protein>
    <submittedName>
        <fullName evidence="1">12585_t:CDS:1</fullName>
    </submittedName>
</protein>
<evidence type="ECO:0000313" key="2">
    <source>
        <dbReference type="Proteomes" id="UP000789570"/>
    </source>
</evidence>
<sequence length="71" mass="8157">MTSLLRGPNRSLYKEFTPFAYFSYQLGRETFQQSYLGISNKVSIAGLLNLRFLAQQPLYANQIQIHILGTE</sequence>
<proteinExistence type="predicted"/>
<keyword evidence="2" id="KW-1185">Reference proteome</keyword>
<comment type="caution">
    <text evidence="1">The sequence shown here is derived from an EMBL/GenBank/DDBJ whole genome shotgun (WGS) entry which is preliminary data.</text>
</comment>
<gene>
    <name evidence="1" type="ORF">FCALED_LOCUS13227</name>
</gene>
<feature type="non-terminal residue" evidence="1">
    <location>
        <position position="71"/>
    </location>
</feature>
<dbReference type="EMBL" id="CAJVPQ010007377">
    <property type="protein sequence ID" value="CAG8696089.1"/>
    <property type="molecule type" value="Genomic_DNA"/>
</dbReference>